<evidence type="ECO:0000256" key="3">
    <source>
        <dbReference type="ARBA" id="ARBA00023163"/>
    </source>
</evidence>
<dbReference type="CDD" id="cd06170">
    <property type="entry name" value="LuxR_C_like"/>
    <property type="match status" value="1"/>
</dbReference>
<sequence length="263" mass="27566">MYRADRGTDRLEQGNRVHPARSTVIGAGVERLTYVTNLPEPTAHPVAGAPRRPPVADPGGGPDPSRLRLRTRVLIRLADDRPAVRERLAALIGACADMEVMVDGDGRAAQVVVTDGRALGPDGAPESPADVLARHPGAALLVVSAAASDPAAPGGAYGRLAEDASGERIATAIRDAARGRAAIDPATVGRPRRRTGHPDRLTDREVEVLCLIASGLNNAEIAATLRIGAATVKTHINNTFAKINARNRGDAVHYVDRQGLSRG</sequence>
<dbReference type="EMBL" id="MWQN01000002">
    <property type="protein sequence ID" value="OPC78877.1"/>
    <property type="molecule type" value="Genomic_DNA"/>
</dbReference>
<dbReference type="PRINTS" id="PR00038">
    <property type="entry name" value="HTHLUXR"/>
</dbReference>
<keyword evidence="1" id="KW-0805">Transcription regulation</keyword>
<dbReference type="GO" id="GO:0006355">
    <property type="term" value="P:regulation of DNA-templated transcription"/>
    <property type="evidence" value="ECO:0007669"/>
    <property type="project" value="InterPro"/>
</dbReference>
<evidence type="ECO:0000313" key="7">
    <source>
        <dbReference type="Proteomes" id="UP000190037"/>
    </source>
</evidence>
<feature type="domain" description="HTH luxR-type" evidence="5">
    <location>
        <begin position="194"/>
        <end position="259"/>
    </location>
</feature>
<dbReference type="Gene3D" id="3.40.50.2300">
    <property type="match status" value="1"/>
</dbReference>
<evidence type="ECO:0000259" key="5">
    <source>
        <dbReference type="PROSITE" id="PS50043"/>
    </source>
</evidence>
<dbReference type="PANTHER" id="PTHR44688:SF16">
    <property type="entry name" value="DNA-BINDING TRANSCRIPTIONAL ACTIVATOR DEVR_DOSR"/>
    <property type="match status" value="1"/>
</dbReference>
<evidence type="ECO:0000313" key="6">
    <source>
        <dbReference type="EMBL" id="OPC78877.1"/>
    </source>
</evidence>
<dbReference type="Proteomes" id="UP000190037">
    <property type="component" value="Unassembled WGS sequence"/>
</dbReference>
<evidence type="ECO:0000256" key="1">
    <source>
        <dbReference type="ARBA" id="ARBA00023015"/>
    </source>
</evidence>
<accession>A0A1T3NPR3</accession>
<proteinExistence type="predicted"/>
<dbReference type="PROSITE" id="PS00622">
    <property type="entry name" value="HTH_LUXR_1"/>
    <property type="match status" value="1"/>
</dbReference>
<evidence type="ECO:0000256" key="4">
    <source>
        <dbReference type="SAM" id="MobiDB-lite"/>
    </source>
</evidence>
<keyword evidence="7" id="KW-1185">Reference proteome</keyword>
<dbReference type="PROSITE" id="PS50043">
    <property type="entry name" value="HTH_LUXR_2"/>
    <property type="match status" value="1"/>
</dbReference>
<keyword evidence="2" id="KW-0238">DNA-binding</keyword>
<feature type="region of interest" description="Disordered" evidence="4">
    <location>
        <begin position="40"/>
        <end position="66"/>
    </location>
</feature>
<reference evidence="6 7" key="1">
    <citation type="submission" date="2017-03" db="EMBL/GenBank/DDBJ databases">
        <title>Draft genome sequence of Streptomyces scabrisporus NF3, endophyte isolated from Amphipterygium adstringens.</title>
        <authorList>
            <person name="Vazquez M."/>
            <person name="Ceapa C.D."/>
            <person name="Rodriguez Luna D."/>
            <person name="Sanchez Esquivel S."/>
        </authorList>
    </citation>
    <scope>NUCLEOTIDE SEQUENCE [LARGE SCALE GENOMIC DNA]</scope>
    <source>
        <strain evidence="6 7">NF3</strain>
    </source>
</reference>
<evidence type="ECO:0000256" key="2">
    <source>
        <dbReference type="ARBA" id="ARBA00023125"/>
    </source>
</evidence>
<dbReference type="SMART" id="SM00421">
    <property type="entry name" value="HTH_LUXR"/>
    <property type="match status" value="1"/>
</dbReference>
<dbReference type="Pfam" id="PF00196">
    <property type="entry name" value="GerE"/>
    <property type="match status" value="1"/>
</dbReference>
<comment type="caution">
    <text evidence="6">The sequence shown here is derived from an EMBL/GenBank/DDBJ whole genome shotgun (WGS) entry which is preliminary data.</text>
</comment>
<dbReference type="AlphaFoldDB" id="A0A1T3NPR3"/>
<dbReference type="InterPro" id="IPR000792">
    <property type="entry name" value="Tscrpt_reg_LuxR_C"/>
</dbReference>
<name>A0A1T3NPR3_9ACTN</name>
<dbReference type="InterPro" id="IPR016032">
    <property type="entry name" value="Sig_transdc_resp-reg_C-effctor"/>
</dbReference>
<protein>
    <recommendedName>
        <fullName evidence="5">HTH luxR-type domain-containing protein</fullName>
    </recommendedName>
</protein>
<gene>
    <name evidence="6" type="ORF">B4N89_32640</name>
</gene>
<dbReference type="PANTHER" id="PTHR44688">
    <property type="entry name" value="DNA-BINDING TRANSCRIPTIONAL ACTIVATOR DEVR_DOSR"/>
    <property type="match status" value="1"/>
</dbReference>
<keyword evidence="3" id="KW-0804">Transcription</keyword>
<dbReference type="GO" id="GO:0003677">
    <property type="term" value="F:DNA binding"/>
    <property type="evidence" value="ECO:0007669"/>
    <property type="project" value="UniProtKB-KW"/>
</dbReference>
<organism evidence="6 7">
    <name type="scientific">Embleya scabrispora</name>
    <dbReference type="NCBI Taxonomy" id="159449"/>
    <lineage>
        <taxon>Bacteria</taxon>
        <taxon>Bacillati</taxon>
        <taxon>Actinomycetota</taxon>
        <taxon>Actinomycetes</taxon>
        <taxon>Kitasatosporales</taxon>
        <taxon>Streptomycetaceae</taxon>
        <taxon>Embleya</taxon>
    </lineage>
</organism>
<dbReference type="STRING" id="159449.B4N89_32640"/>
<dbReference type="SUPFAM" id="SSF46894">
    <property type="entry name" value="C-terminal effector domain of the bipartite response regulators"/>
    <property type="match status" value="1"/>
</dbReference>